<reference evidence="3" key="1">
    <citation type="journal article" date="2019" name="Int. J. Syst. Evol. Microbiol.">
        <title>The Global Catalogue of Microorganisms (GCM) 10K type strain sequencing project: providing services to taxonomists for standard genome sequencing and annotation.</title>
        <authorList>
            <consortium name="The Broad Institute Genomics Platform"/>
            <consortium name="The Broad Institute Genome Sequencing Center for Infectious Disease"/>
            <person name="Wu L."/>
            <person name="Ma J."/>
        </authorList>
    </citation>
    <scope>NUCLEOTIDE SEQUENCE [LARGE SCALE GENOMIC DNA]</scope>
    <source>
        <strain evidence="3">JCM 18952</strain>
    </source>
</reference>
<accession>A0ABP9TQV5</accession>
<feature type="transmembrane region" description="Helical" evidence="1">
    <location>
        <begin position="48"/>
        <end position="66"/>
    </location>
</feature>
<feature type="transmembrane region" description="Helical" evidence="1">
    <location>
        <begin position="102"/>
        <end position="125"/>
    </location>
</feature>
<comment type="caution">
    <text evidence="2">The sequence shown here is derived from an EMBL/GenBank/DDBJ whole genome shotgun (WGS) entry which is preliminary data.</text>
</comment>
<feature type="transmembrane region" description="Helical" evidence="1">
    <location>
        <begin position="20"/>
        <end position="41"/>
    </location>
</feature>
<evidence type="ECO:0000313" key="3">
    <source>
        <dbReference type="Proteomes" id="UP001501257"/>
    </source>
</evidence>
<gene>
    <name evidence="2" type="ORF">GCM10025778_36400</name>
</gene>
<proteinExistence type="predicted"/>
<evidence type="ECO:0000313" key="2">
    <source>
        <dbReference type="EMBL" id="GAA5229101.1"/>
    </source>
</evidence>
<keyword evidence="1" id="KW-0472">Membrane</keyword>
<keyword evidence="3" id="KW-1185">Reference proteome</keyword>
<sequence>MAINRWNMPTALRSGTTALLVYIIVFWAKMILAGLLAFLAIRAERTDLIAPLVLVVVGIHFLALAPVFGQPVLYLAGALLSAAAIIAVLFPENSIERSFWCGILGSPIFLGVGIWTATAAGRALVHARGRWGMLPQSSCQR</sequence>
<keyword evidence="1" id="KW-0812">Transmembrane</keyword>
<dbReference type="EMBL" id="BAABLK010000094">
    <property type="protein sequence ID" value="GAA5229101.1"/>
    <property type="molecule type" value="Genomic_DNA"/>
</dbReference>
<name>A0ABP9TQV5_9MICC</name>
<keyword evidence="1" id="KW-1133">Transmembrane helix</keyword>
<feature type="transmembrane region" description="Helical" evidence="1">
    <location>
        <begin position="72"/>
        <end position="90"/>
    </location>
</feature>
<evidence type="ECO:0000256" key="1">
    <source>
        <dbReference type="SAM" id="Phobius"/>
    </source>
</evidence>
<protein>
    <submittedName>
        <fullName evidence="2">Uncharacterized protein</fullName>
    </submittedName>
</protein>
<organism evidence="2 3">
    <name type="scientific">Paeniglutamicibacter antarcticus</name>
    <dbReference type="NCBI Taxonomy" id="494023"/>
    <lineage>
        <taxon>Bacteria</taxon>
        <taxon>Bacillati</taxon>
        <taxon>Actinomycetota</taxon>
        <taxon>Actinomycetes</taxon>
        <taxon>Micrococcales</taxon>
        <taxon>Micrococcaceae</taxon>
        <taxon>Paeniglutamicibacter</taxon>
    </lineage>
</organism>
<dbReference type="Proteomes" id="UP001501257">
    <property type="component" value="Unassembled WGS sequence"/>
</dbReference>